<evidence type="ECO:0000259" key="1">
    <source>
        <dbReference type="Pfam" id="PF00561"/>
    </source>
</evidence>
<feature type="domain" description="AB hydrolase-1" evidence="1">
    <location>
        <begin position="33"/>
        <end position="284"/>
    </location>
</feature>
<dbReference type="EMBL" id="QGGT01000001">
    <property type="protein sequence ID" value="PWK37898.1"/>
    <property type="molecule type" value="Genomic_DNA"/>
</dbReference>
<evidence type="ECO:0000313" key="2">
    <source>
        <dbReference type="EMBL" id="PWK37898.1"/>
    </source>
</evidence>
<dbReference type="PANTHER" id="PTHR43798">
    <property type="entry name" value="MONOACYLGLYCEROL LIPASE"/>
    <property type="match status" value="1"/>
</dbReference>
<evidence type="ECO:0000313" key="3">
    <source>
        <dbReference type="Proteomes" id="UP000245754"/>
    </source>
</evidence>
<dbReference type="PANTHER" id="PTHR43798:SF33">
    <property type="entry name" value="HYDROLASE, PUTATIVE (AFU_ORTHOLOGUE AFUA_2G14860)-RELATED"/>
    <property type="match status" value="1"/>
</dbReference>
<dbReference type="PRINTS" id="PR00111">
    <property type="entry name" value="ABHYDROLASE"/>
</dbReference>
<reference evidence="2 3" key="1">
    <citation type="submission" date="2018-05" db="EMBL/GenBank/DDBJ databases">
        <title>Genomic Encyclopedia of Type Strains, Phase IV (KMG-V): Genome sequencing to study the core and pangenomes of soil and plant-associated prokaryotes.</title>
        <authorList>
            <person name="Whitman W."/>
        </authorList>
    </citation>
    <scope>NUCLEOTIDE SEQUENCE [LARGE SCALE GENOMIC DNA]</scope>
    <source>
        <strain evidence="2 3">SLV-132</strain>
    </source>
</reference>
<sequence length="298" mass="34507">MTITETSRSEFITLRGLRTHVRHWGREGARKLFMLHGWMDVAASFQFLVDALEHDWHVIAMDWRGFGETDWPSRYPGTESYWFGDYVADLEALVDHYQPAGQVDLLGHSMGANLVCIYAGVRPQRVRRVVDLEGFGMTRTRPSQAPGRLAKWLDELREKPQLRTYASEREVAERLQKTNPRLRDDRAAFLAAHWSRRQDDGQWALLADPAHKMVNPQLYRIDEIMAIWEQVTAPVLHVEGRDSPTLARLAHKEPISEFRERFRAFRDFREATVDDAGHMIHHDQPEAVARLTEAFLLG</sequence>
<comment type="caution">
    <text evidence="2">The sequence shown here is derived from an EMBL/GenBank/DDBJ whole genome shotgun (WGS) entry which is preliminary data.</text>
</comment>
<dbReference type="InterPro" id="IPR029058">
    <property type="entry name" value="AB_hydrolase_fold"/>
</dbReference>
<gene>
    <name evidence="2" type="ORF">C7419_1011785</name>
</gene>
<dbReference type="Gene3D" id="3.40.50.1820">
    <property type="entry name" value="alpha/beta hydrolase"/>
    <property type="match status" value="1"/>
</dbReference>
<dbReference type="GeneID" id="98339657"/>
<name>A0A316F2D0_9BURK</name>
<dbReference type="RefSeq" id="WP_109581559.1">
    <property type="nucleotide sequence ID" value="NZ_CAJPUX010000001.1"/>
</dbReference>
<organism evidence="2 3">
    <name type="scientific">Cupriavidus plantarum</name>
    <dbReference type="NCBI Taxonomy" id="942865"/>
    <lineage>
        <taxon>Bacteria</taxon>
        <taxon>Pseudomonadati</taxon>
        <taxon>Pseudomonadota</taxon>
        <taxon>Betaproteobacteria</taxon>
        <taxon>Burkholderiales</taxon>
        <taxon>Burkholderiaceae</taxon>
        <taxon>Cupriavidus</taxon>
    </lineage>
</organism>
<dbReference type="InterPro" id="IPR000073">
    <property type="entry name" value="AB_hydrolase_1"/>
</dbReference>
<dbReference type="GO" id="GO:0016020">
    <property type="term" value="C:membrane"/>
    <property type="evidence" value="ECO:0007669"/>
    <property type="project" value="TreeGrafter"/>
</dbReference>
<keyword evidence="3" id="KW-1185">Reference proteome</keyword>
<protein>
    <submittedName>
        <fullName evidence="2">Pimeloyl-ACP methyl ester carboxylesterase</fullName>
    </submittedName>
</protein>
<dbReference type="Pfam" id="PF00561">
    <property type="entry name" value="Abhydrolase_1"/>
    <property type="match status" value="1"/>
</dbReference>
<dbReference type="InterPro" id="IPR050266">
    <property type="entry name" value="AB_hydrolase_sf"/>
</dbReference>
<accession>A0A316F2D0</accession>
<dbReference type="SUPFAM" id="SSF53474">
    <property type="entry name" value="alpha/beta-Hydrolases"/>
    <property type="match status" value="1"/>
</dbReference>
<dbReference type="AlphaFoldDB" id="A0A316F2D0"/>
<dbReference type="Proteomes" id="UP000245754">
    <property type="component" value="Unassembled WGS sequence"/>
</dbReference>
<proteinExistence type="predicted"/>